<keyword evidence="5 6" id="KW-0949">S-adenosyl-L-methionine</keyword>
<dbReference type="NCBIfam" id="TIGR00006">
    <property type="entry name" value="16S rRNA (cytosine(1402)-N(4))-methyltransferase RsmH"/>
    <property type="match status" value="1"/>
</dbReference>
<gene>
    <name evidence="6 7" type="primary">rsmH</name>
    <name evidence="7" type="ORF">IM532_04430</name>
</gene>
<evidence type="ECO:0000256" key="5">
    <source>
        <dbReference type="ARBA" id="ARBA00022691"/>
    </source>
</evidence>
<dbReference type="RefSeq" id="WP_194182223.1">
    <property type="nucleotide sequence ID" value="NZ_JADGIK010000002.1"/>
</dbReference>
<dbReference type="SUPFAM" id="SSF81799">
    <property type="entry name" value="Putative methyltransferase TM0872, insert domain"/>
    <property type="match status" value="1"/>
</dbReference>
<feature type="binding site" evidence="6">
    <location>
        <position position="75"/>
    </location>
    <ligand>
        <name>S-adenosyl-L-methionine</name>
        <dbReference type="ChEBI" id="CHEBI:59789"/>
    </ligand>
</feature>
<dbReference type="PANTHER" id="PTHR11265:SF0">
    <property type="entry name" value="12S RRNA N4-METHYLCYTIDINE METHYLTRANSFERASE"/>
    <property type="match status" value="1"/>
</dbReference>
<keyword evidence="2 6" id="KW-0698">rRNA processing</keyword>
<evidence type="ECO:0000256" key="2">
    <source>
        <dbReference type="ARBA" id="ARBA00022552"/>
    </source>
</evidence>
<dbReference type="EMBL" id="JADGIK010000002">
    <property type="protein sequence ID" value="MBF0596698.1"/>
    <property type="molecule type" value="Genomic_DNA"/>
</dbReference>
<feature type="binding site" evidence="6">
    <location>
        <position position="96"/>
    </location>
    <ligand>
        <name>S-adenosyl-L-methionine</name>
        <dbReference type="ChEBI" id="CHEBI:59789"/>
    </ligand>
</feature>
<dbReference type="InterPro" id="IPR002903">
    <property type="entry name" value="RsmH"/>
</dbReference>
<accession>A0A8J7FQV4</accession>
<dbReference type="AlphaFoldDB" id="A0A8J7FQV4"/>
<comment type="function">
    <text evidence="6">Specifically methylates the N4 position of cytidine in position 1402 (C1402) of 16S rRNA.</text>
</comment>
<evidence type="ECO:0000256" key="1">
    <source>
        <dbReference type="ARBA" id="ARBA00010396"/>
    </source>
</evidence>
<sequence length="302" mass="34914">MSEYHNPVLLKESVDALIINESGIYVDCTFGGGGHSREIVSRLAEEGKLFSFDQDEDAVNNKIDDPKFELIEQNFRFLKNNLRFRLIRQVDGVLADLGVSSHQFDTPERGFSTRFDGELDMRMNQNAKLSAKTIVNEYEQEDLARIFYDYGELQGSYRLAKEIVKARAIKPIETIEELKQIFSFIPKIKENKFFAQMFQALRIEVNDEMAALKDMLTQCADVIKPGGRLVIISYHSLEDRLVKRFIKNGMFDGEPERDMYGNWYAPFKPLHSKVIIPEQDEINENPRARSAKMRIAVRNENQ</sequence>
<dbReference type="InterPro" id="IPR023397">
    <property type="entry name" value="SAM-dep_MeTrfase_MraW_recog"/>
</dbReference>
<comment type="catalytic activity">
    <reaction evidence="6">
        <text>cytidine(1402) in 16S rRNA + S-adenosyl-L-methionine = N(4)-methylcytidine(1402) in 16S rRNA + S-adenosyl-L-homocysteine + H(+)</text>
        <dbReference type="Rhea" id="RHEA:42928"/>
        <dbReference type="Rhea" id="RHEA-COMP:10286"/>
        <dbReference type="Rhea" id="RHEA-COMP:10287"/>
        <dbReference type="ChEBI" id="CHEBI:15378"/>
        <dbReference type="ChEBI" id="CHEBI:57856"/>
        <dbReference type="ChEBI" id="CHEBI:59789"/>
        <dbReference type="ChEBI" id="CHEBI:74506"/>
        <dbReference type="ChEBI" id="CHEBI:82748"/>
        <dbReference type="EC" id="2.1.1.199"/>
    </reaction>
</comment>
<dbReference type="Gene3D" id="3.40.50.150">
    <property type="entry name" value="Vaccinia Virus protein VP39"/>
    <property type="match status" value="1"/>
</dbReference>
<evidence type="ECO:0000313" key="8">
    <source>
        <dbReference type="Proteomes" id="UP000608754"/>
    </source>
</evidence>
<dbReference type="HAMAP" id="MF_01007">
    <property type="entry name" value="16SrRNA_methyltr_H"/>
    <property type="match status" value="1"/>
</dbReference>
<dbReference type="InterPro" id="IPR029063">
    <property type="entry name" value="SAM-dependent_MTases_sf"/>
</dbReference>
<dbReference type="GO" id="GO:0071424">
    <property type="term" value="F:rRNA (cytosine-N4-)-methyltransferase activity"/>
    <property type="evidence" value="ECO:0007669"/>
    <property type="project" value="UniProtKB-UniRule"/>
</dbReference>
<dbReference type="Pfam" id="PF01795">
    <property type="entry name" value="Methyltransf_5"/>
    <property type="match status" value="1"/>
</dbReference>
<evidence type="ECO:0000256" key="4">
    <source>
        <dbReference type="ARBA" id="ARBA00022679"/>
    </source>
</evidence>
<dbReference type="PANTHER" id="PTHR11265">
    <property type="entry name" value="S-ADENOSYL-METHYLTRANSFERASE MRAW"/>
    <property type="match status" value="1"/>
</dbReference>
<keyword evidence="8" id="KW-1185">Reference proteome</keyword>
<dbReference type="PIRSF" id="PIRSF004486">
    <property type="entry name" value="MraW"/>
    <property type="match status" value="1"/>
</dbReference>
<keyword evidence="3 6" id="KW-0489">Methyltransferase</keyword>
<evidence type="ECO:0000256" key="3">
    <source>
        <dbReference type="ARBA" id="ARBA00022603"/>
    </source>
</evidence>
<organism evidence="7 8">
    <name type="scientific">Faecalibacter rhinopitheci</name>
    <dbReference type="NCBI Taxonomy" id="2779678"/>
    <lineage>
        <taxon>Bacteria</taxon>
        <taxon>Pseudomonadati</taxon>
        <taxon>Bacteroidota</taxon>
        <taxon>Flavobacteriia</taxon>
        <taxon>Flavobacteriales</taxon>
        <taxon>Weeksellaceae</taxon>
        <taxon>Faecalibacter</taxon>
    </lineage>
</organism>
<dbReference type="SUPFAM" id="SSF53335">
    <property type="entry name" value="S-adenosyl-L-methionine-dependent methyltransferases"/>
    <property type="match status" value="1"/>
</dbReference>
<keyword evidence="6" id="KW-0963">Cytoplasm</keyword>
<comment type="similarity">
    <text evidence="1 6">Belongs to the methyltransferase superfamily. RsmH family.</text>
</comment>
<evidence type="ECO:0000313" key="7">
    <source>
        <dbReference type="EMBL" id="MBF0596698.1"/>
    </source>
</evidence>
<comment type="subcellular location">
    <subcellularLocation>
        <location evidence="6">Cytoplasm</location>
    </subcellularLocation>
</comment>
<comment type="caution">
    <text evidence="7">The sequence shown here is derived from an EMBL/GenBank/DDBJ whole genome shotgun (WGS) entry which is preliminary data.</text>
</comment>
<evidence type="ECO:0000256" key="6">
    <source>
        <dbReference type="HAMAP-Rule" id="MF_01007"/>
    </source>
</evidence>
<dbReference type="GO" id="GO:0070475">
    <property type="term" value="P:rRNA base methylation"/>
    <property type="evidence" value="ECO:0007669"/>
    <property type="project" value="UniProtKB-UniRule"/>
</dbReference>
<keyword evidence="4 6" id="KW-0808">Transferase</keyword>
<feature type="binding site" evidence="6">
    <location>
        <position position="53"/>
    </location>
    <ligand>
        <name>S-adenosyl-L-methionine</name>
        <dbReference type="ChEBI" id="CHEBI:59789"/>
    </ligand>
</feature>
<proteinExistence type="inferred from homology"/>
<feature type="binding site" evidence="6">
    <location>
        <begin position="33"/>
        <end position="35"/>
    </location>
    <ligand>
        <name>S-adenosyl-L-methionine</name>
        <dbReference type="ChEBI" id="CHEBI:59789"/>
    </ligand>
</feature>
<dbReference type="GO" id="GO:0005737">
    <property type="term" value="C:cytoplasm"/>
    <property type="evidence" value="ECO:0007669"/>
    <property type="project" value="UniProtKB-SubCell"/>
</dbReference>
<feature type="binding site" evidence="6">
    <location>
        <position position="103"/>
    </location>
    <ligand>
        <name>S-adenosyl-L-methionine</name>
        <dbReference type="ChEBI" id="CHEBI:59789"/>
    </ligand>
</feature>
<dbReference type="EC" id="2.1.1.199" evidence="6"/>
<reference evidence="7" key="1">
    <citation type="submission" date="2020-10" db="EMBL/GenBank/DDBJ databases">
        <authorList>
            <person name="Lu T."/>
            <person name="Wang Q."/>
            <person name="Han X."/>
        </authorList>
    </citation>
    <scope>NUCLEOTIDE SEQUENCE</scope>
    <source>
        <strain evidence="7">WQ 117</strain>
    </source>
</reference>
<name>A0A8J7FQV4_9FLAO</name>
<protein>
    <recommendedName>
        <fullName evidence="6">Ribosomal RNA small subunit methyltransferase H</fullName>
        <ecNumber evidence="6">2.1.1.199</ecNumber>
    </recommendedName>
    <alternativeName>
        <fullName evidence="6">16S rRNA m(4)C1402 methyltransferase</fullName>
    </alternativeName>
    <alternativeName>
        <fullName evidence="6">rRNA (cytosine-N(4)-)-methyltransferase RsmH</fullName>
    </alternativeName>
</protein>
<dbReference type="Proteomes" id="UP000608754">
    <property type="component" value="Unassembled WGS sequence"/>
</dbReference>
<dbReference type="Gene3D" id="1.10.150.170">
    <property type="entry name" value="Putative methyltransferase TM0872, insert domain"/>
    <property type="match status" value="1"/>
</dbReference>